<dbReference type="Proteomes" id="UP000019063">
    <property type="component" value="Unassembled WGS sequence"/>
</dbReference>
<dbReference type="Pfam" id="PF03972">
    <property type="entry name" value="MmgE_PrpD_N"/>
    <property type="match status" value="1"/>
</dbReference>
<dbReference type="Pfam" id="PF19305">
    <property type="entry name" value="MmgE_PrpD_C"/>
    <property type="match status" value="1"/>
</dbReference>
<dbReference type="Gene3D" id="3.30.1330.120">
    <property type="entry name" value="2-methylcitrate dehydratase PrpD"/>
    <property type="match status" value="1"/>
</dbReference>
<dbReference type="GO" id="GO:0016829">
    <property type="term" value="F:lyase activity"/>
    <property type="evidence" value="ECO:0007669"/>
    <property type="project" value="InterPro"/>
</dbReference>
<protein>
    <submittedName>
        <fullName evidence="4">MmgE/PrpD family protein</fullName>
    </submittedName>
</protein>
<accession>W4HF08</accession>
<dbReference type="EMBL" id="AQQW01000019">
    <property type="protein sequence ID" value="ETW10968.1"/>
    <property type="molecule type" value="Genomic_DNA"/>
</dbReference>
<dbReference type="InterPro" id="IPR036148">
    <property type="entry name" value="MmgE/PrpD_sf"/>
</dbReference>
<dbReference type="PANTHER" id="PTHR16943:SF8">
    <property type="entry name" value="2-METHYLCITRATE DEHYDRATASE"/>
    <property type="match status" value="1"/>
</dbReference>
<sequence length="461" mass="48061">MSLVQDILVAAEAVDALPPEVEASASAHLLDIVGVACAAARTSAGAPWMRYAATQADRGGESSVIGTGATAPAAEAALVNGGLMHSLEFDDTHTGAIAHGSAVLASTALAVGEAEGRSGRAVLTAYAIWYEVLIRLGLSAAGGFQARGFQLTSVGGAMCAAGIAASLKGLDRSGVANAVGIALSQASGVFAFLSNGATVKSMHPGWAAHAGIKATELAAAGLTGPDRPFDDTFGLFRVFAGDDDGADRFARHVGDLGRRWHLPDVAFKFLPCCHYIHPFVEAARELAEGGLRSDAIEAVRLHVPAGAASIVCDPWDAKCRSAGHAARWSLPIVVAMQIVDGDVGLESFERAPDPAVFELAARMTWQPLEGSRFPERFDAMIEIDGSDGKRRSLRIEDVYGNASRPPSDTAIRDKFRGNLGRMADPASIDRLADTLREVAGLSDLSPVRTLLAGLSAKETQR</sequence>
<feature type="domain" description="MmgE/PrpD C-terminal" evidence="3">
    <location>
        <begin position="271"/>
        <end position="426"/>
    </location>
</feature>
<feature type="domain" description="MmgE/PrpD N-terminal" evidence="2">
    <location>
        <begin position="10"/>
        <end position="243"/>
    </location>
</feature>
<dbReference type="PATRIC" id="fig|1317118.6.peg.3992"/>
<dbReference type="AlphaFoldDB" id="W4HF08"/>
<gene>
    <name evidence="4" type="ORF">ATO8_19509</name>
</gene>
<name>W4HF08_9RHOB</name>
<proteinExistence type="inferred from homology"/>
<comment type="caution">
    <text evidence="4">The sequence shown here is derived from an EMBL/GenBank/DDBJ whole genome shotgun (WGS) entry which is preliminary data.</text>
</comment>
<evidence type="ECO:0000256" key="1">
    <source>
        <dbReference type="ARBA" id="ARBA00006174"/>
    </source>
</evidence>
<dbReference type="PANTHER" id="PTHR16943">
    <property type="entry name" value="2-METHYLCITRATE DEHYDRATASE-RELATED"/>
    <property type="match status" value="1"/>
</dbReference>
<dbReference type="InterPro" id="IPR005656">
    <property type="entry name" value="MmgE_PrpD"/>
</dbReference>
<organism evidence="4 5">
    <name type="scientific">Roseivivax marinus</name>
    <dbReference type="NCBI Taxonomy" id="1379903"/>
    <lineage>
        <taxon>Bacteria</taxon>
        <taxon>Pseudomonadati</taxon>
        <taxon>Pseudomonadota</taxon>
        <taxon>Alphaproteobacteria</taxon>
        <taxon>Rhodobacterales</taxon>
        <taxon>Roseobacteraceae</taxon>
        <taxon>Roseivivax</taxon>
    </lineage>
</organism>
<dbReference type="eggNOG" id="COG2079">
    <property type="taxonomic scope" value="Bacteria"/>
</dbReference>
<evidence type="ECO:0000313" key="4">
    <source>
        <dbReference type="EMBL" id="ETW10968.1"/>
    </source>
</evidence>
<keyword evidence="5" id="KW-1185">Reference proteome</keyword>
<evidence type="ECO:0000259" key="3">
    <source>
        <dbReference type="Pfam" id="PF19305"/>
    </source>
</evidence>
<evidence type="ECO:0000259" key="2">
    <source>
        <dbReference type="Pfam" id="PF03972"/>
    </source>
</evidence>
<dbReference type="RefSeq" id="WP_043847034.1">
    <property type="nucleotide sequence ID" value="NZ_AQQW01000019.1"/>
</dbReference>
<dbReference type="SUPFAM" id="SSF103378">
    <property type="entry name" value="2-methylcitrate dehydratase PrpD"/>
    <property type="match status" value="1"/>
</dbReference>
<dbReference type="InterPro" id="IPR045337">
    <property type="entry name" value="MmgE_PrpD_C"/>
</dbReference>
<reference evidence="4 5" key="1">
    <citation type="journal article" date="2014" name="Antonie Van Leeuwenhoek">
        <title>Roseivivax atlanticus sp. nov., isolated from surface seawater of the Atlantic Ocean.</title>
        <authorList>
            <person name="Li G."/>
            <person name="Lai Q."/>
            <person name="Liu X."/>
            <person name="Sun F."/>
            <person name="Shao Z."/>
        </authorList>
    </citation>
    <scope>NUCLEOTIDE SEQUENCE [LARGE SCALE GENOMIC DNA]</scope>
    <source>
        <strain evidence="4 5">22II-s10s</strain>
    </source>
</reference>
<dbReference type="Gene3D" id="1.10.4100.10">
    <property type="entry name" value="2-methylcitrate dehydratase PrpD"/>
    <property type="match status" value="1"/>
</dbReference>
<dbReference type="InterPro" id="IPR045336">
    <property type="entry name" value="MmgE_PrpD_N"/>
</dbReference>
<dbReference type="InterPro" id="IPR042188">
    <property type="entry name" value="MmgE/PrpD_sf_2"/>
</dbReference>
<dbReference type="InterPro" id="IPR042183">
    <property type="entry name" value="MmgE/PrpD_sf_1"/>
</dbReference>
<comment type="similarity">
    <text evidence="1">Belongs to the PrpD family.</text>
</comment>
<evidence type="ECO:0000313" key="5">
    <source>
        <dbReference type="Proteomes" id="UP000019063"/>
    </source>
</evidence>
<dbReference type="STRING" id="1379903.ATO8_19509"/>